<dbReference type="AlphaFoldDB" id="A0A9W5U048"/>
<dbReference type="RefSeq" id="WP_159457814.1">
    <property type="nucleotide sequence ID" value="NZ_BMJD01000030.1"/>
</dbReference>
<protein>
    <submittedName>
        <fullName evidence="2">Uncharacterized protein</fullName>
    </submittedName>
</protein>
<dbReference type="EMBL" id="BMJD01000030">
    <property type="protein sequence ID" value="GGB51878.1"/>
    <property type="molecule type" value="Genomic_DNA"/>
</dbReference>
<comment type="caution">
    <text evidence="2">The sequence shown here is derived from an EMBL/GenBank/DDBJ whole genome shotgun (WGS) entry which is preliminary data.</text>
</comment>
<name>A0A9W5U048_9BACI</name>
<keyword evidence="1" id="KW-1133">Transmembrane helix</keyword>
<gene>
    <name evidence="2" type="ORF">GCM10011409_31820</name>
</gene>
<proteinExistence type="predicted"/>
<accession>A0A9W5U048</accession>
<sequence length="51" mass="5509">MDKSKKIIIGIALFVYTLAIIGLTTMIVVPNPNNDVPTRDCDCADEGLSDN</sequence>
<keyword evidence="1" id="KW-0812">Transmembrane</keyword>
<reference evidence="2" key="1">
    <citation type="journal article" date="2014" name="Int. J. Syst. Evol. Microbiol.">
        <title>Complete genome sequence of Corynebacterium casei LMG S-19264T (=DSM 44701T), isolated from a smear-ripened cheese.</title>
        <authorList>
            <consortium name="US DOE Joint Genome Institute (JGI-PGF)"/>
            <person name="Walter F."/>
            <person name="Albersmeier A."/>
            <person name="Kalinowski J."/>
            <person name="Ruckert C."/>
        </authorList>
    </citation>
    <scope>NUCLEOTIDE SEQUENCE</scope>
    <source>
        <strain evidence="2">CGMCC 1.15454</strain>
    </source>
</reference>
<evidence type="ECO:0000313" key="3">
    <source>
        <dbReference type="Proteomes" id="UP000621492"/>
    </source>
</evidence>
<evidence type="ECO:0000256" key="1">
    <source>
        <dbReference type="SAM" id="Phobius"/>
    </source>
</evidence>
<reference evidence="2" key="2">
    <citation type="submission" date="2020-09" db="EMBL/GenBank/DDBJ databases">
        <authorList>
            <person name="Sun Q."/>
            <person name="Zhou Y."/>
        </authorList>
    </citation>
    <scope>NUCLEOTIDE SEQUENCE</scope>
    <source>
        <strain evidence="2">CGMCC 1.15454</strain>
    </source>
</reference>
<feature type="transmembrane region" description="Helical" evidence="1">
    <location>
        <begin position="7"/>
        <end position="29"/>
    </location>
</feature>
<keyword evidence="3" id="KW-1185">Reference proteome</keyword>
<keyword evidence="1" id="KW-0472">Membrane</keyword>
<dbReference type="Proteomes" id="UP000621492">
    <property type="component" value="Unassembled WGS sequence"/>
</dbReference>
<evidence type="ECO:0000313" key="2">
    <source>
        <dbReference type="EMBL" id="GGB51878.1"/>
    </source>
</evidence>
<organism evidence="2 3">
    <name type="scientific">Lentibacillus populi</name>
    <dbReference type="NCBI Taxonomy" id="1827502"/>
    <lineage>
        <taxon>Bacteria</taxon>
        <taxon>Bacillati</taxon>
        <taxon>Bacillota</taxon>
        <taxon>Bacilli</taxon>
        <taxon>Bacillales</taxon>
        <taxon>Bacillaceae</taxon>
        <taxon>Lentibacillus</taxon>
    </lineage>
</organism>